<evidence type="ECO:0000313" key="2">
    <source>
        <dbReference type="EMBL" id="KDQ63888.1"/>
    </source>
</evidence>
<protein>
    <submittedName>
        <fullName evidence="2">Uncharacterized protein</fullName>
    </submittedName>
</protein>
<organism evidence="2 3">
    <name type="scientific">Jaapia argillacea MUCL 33604</name>
    <dbReference type="NCBI Taxonomy" id="933084"/>
    <lineage>
        <taxon>Eukaryota</taxon>
        <taxon>Fungi</taxon>
        <taxon>Dikarya</taxon>
        <taxon>Basidiomycota</taxon>
        <taxon>Agaricomycotina</taxon>
        <taxon>Agaricomycetes</taxon>
        <taxon>Agaricomycetidae</taxon>
        <taxon>Jaapiales</taxon>
        <taxon>Jaapiaceae</taxon>
        <taxon>Jaapia</taxon>
    </lineage>
</organism>
<dbReference type="STRING" id="933084.A0A067QA04"/>
<accession>A0A067QA04</accession>
<proteinExistence type="predicted"/>
<dbReference type="Proteomes" id="UP000027265">
    <property type="component" value="Unassembled WGS sequence"/>
</dbReference>
<feature type="region of interest" description="Disordered" evidence="1">
    <location>
        <begin position="437"/>
        <end position="482"/>
    </location>
</feature>
<name>A0A067QA04_9AGAM</name>
<sequence>MSLLKLNVPRLGVFTSFNMDEGPEYGSPGFTLALPDVIDDVGDLVNARVHSNVYPMLPFLFKRPLRHGVIFERLNYRFETFPIVYECGSWRLEASVREQWDVLEQVLTSLATISLLHGSLRCFLVKSCATPAPRSKRYLDGFSSSRSARVACMNSLHAFDLLIASCSFGIATCSTTNWREELAVYHPTYSDLLCVSPINSFNPGSRVGVIINVSCCDWMDWVPNLVSRNVPVWLWWGTPEWPLSPPQPRQKWPLWLDNAAPNDEDRCRFLFGNPLSIYHPLSAPPTPSHPSTPSHPGTSFHLSDQHRPIPHDTSAPFEGESFVDFFARRKRTTELAVQSGGQKSQSIISRREHSLRLQCPGNTGARVFQWFFDDQGSPVRVPVPQNSVASTWDSYSDSQRNYDPLNNHWDLCLYLDPTALSPLHAASYDITHEESIVGRDDPIHEPPPEVYPIQSPPRVAPPSQDRLDRDVQRMQERRSDTTDGPLTLDLVFEPLETIAYLRYGWCVAEKHIQDQPPYSLTELQTLLSHNLRRIALEGLVDPTPSAVVEMSPFFRHLSKLPTPPSQSDLSQNSRSQISLPGTFSITPVQVKGLTGSRTNRAVLYMVRFHRGDMPWRVAFDSASSLLHCIRSSHCTSSERLVTYCVERGIEFRTVVCFPPQVLRPPPYRGFRYDGLGWRPKSYRPTLQDYSVYESIRDGFLLRQAHSRAALMKGGIIWRLAIHALGKDHVLQGPSHHIMVMGVGLLDRRLGSSFWDDDLSEGEMMLISGCYYVETCCKSTPFVALWNAIPIWCTKPEIRKVNYRGGQSTTSGRRGPLTQGIGHQPLRAGFSTDLVKYETAKLL</sequence>
<gene>
    <name evidence="2" type="ORF">JAAARDRAFT_682625</name>
</gene>
<keyword evidence="3" id="KW-1185">Reference proteome</keyword>
<evidence type="ECO:0000313" key="3">
    <source>
        <dbReference type="Proteomes" id="UP000027265"/>
    </source>
</evidence>
<feature type="compositionally biased region" description="Basic and acidic residues" evidence="1">
    <location>
        <begin position="437"/>
        <end position="447"/>
    </location>
</feature>
<dbReference type="OrthoDB" id="2658589at2759"/>
<dbReference type="AlphaFoldDB" id="A0A067QA04"/>
<feature type="compositionally biased region" description="Basic and acidic residues" evidence="1">
    <location>
        <begin position="465"/>
        <end position="481"/>
    </location>
</feature>
<feature type="compositionally biased region" description="Pro residues" evidence="1">
    <location>
        <begin position="448"/>
        <end position="460"/>
    </location>
</feature>
<dbReference type="EMBL" id="KL197709">
    <property type="protein sequence ID" value="KDQ63888.1"/>
    <property type="molecule type" value="Genomic_DNA"/>
</dbReference>
<evidence type="ECO:0000256" key="1">
    <source>
        <dbReference type="SAM" id="MobiDB-lite"/>
    </source>
</evidence>
<reference evidence="3" key="1">
    <citation type="journal article" date="2014" name="Proc. Natl. Acad. Sci. U.S.A.">
        <title>Extensive sampling of basidiomycete genomes demonstrates inadequacy of the white-rot/brown-rot paradigm for wood decay fungi.</title>
        <authorList>
            <person name="Riley R."/>
            <person name="Salamov A.A."/>
            <person name="Brown D.W."/>
            <person name="Nagy L.G."/>
            <person name="Floudas D."/>
            <person name="Held B.W."/>
            <person name="Levasseur A."/>
            <person name="Lombard V."/>
            <person name="Morin E."/>
            <person name="Otillar R."/>
            <person name="Lindquist E.A."/>
            <person name="Sun H."/>
            <person name="LaButti K.M."/>
            <person name="Schmutz J."/>
            <person name="Jabbour D."/>
            <person name="Luo H."/>
            <person name="Baker S.E."/>
            <person name="Pisabarro A.G."/>
            <person name="Walton J.D."/>
            <person name="Blanchette R.A."/>
            <person name="Henrissat B."/>
            <person name="Martin F."/>
            <person name="Cullen D."/>
            <person name="Hibbett D.S."/>
            <person name="Grigoriev I.V."/>
        </authorList>
    </citation>
    <scope>NUCLEOTIDE SEQUENCE [LARGE SCALE GENOMIC DNA]</scope>
    <source>
        <strain evidence="3">MUCL 33604</strain>
    </source>
</reference>
<dbReference type="HOGENOM" id="CLU_008417_0_0_1"/>
<dbReference type="InParanoid" id="A0A067QA04"/>